<dbReference type="InterPro" id="IPR036770">
    <property type="entry name" value="Ankyrin_rpt-contain_sf"/>
</dbReference>
<dbReference type="PRINTS" id="PR01415">
    <property type="entry name" value="ANKYRIN"/>
</dbReference>
<evidence type="ECO:0000259" key="5">
    <source>
        <dbReference type="Pfam" id="PF24883"/>
    </source>
</evidence>
<feature type="repeat" description="ANK" evidence="2">
    <location>
        <begin position="1161"/>
        <end position="1185"/>
    </location>
</feature>
<dbReference type="InterPro" id="IPR027417">
    <property type="entry name" value="P-loop_NTPase"/>
</dbReference>
<dbReference type="GO" id="GO:0003824">
    <property type="term" value="F:catalytic activity"/>
    <property type="evidence" value="ECO:0007669"/>
    <property type="project" value="InterPro"/>
</dbReference>
<evidence type="ECO:0000259" key="3">
    <source>
        <dbReference type="Pfam" id="PF01048"/>
    </source>
</evidence>
<dbReference type="InterPro" id="IPR035994">
    <property type="entry name" value="Nucleoside_phosphorylase_sf"/>
</dbReference>
<dbReference type="Gene3D" id="1.25.40.20">
    <property type="entry name" value="Ankyrin repeat-containing domain"/>
    <property type="match status" value="3"/>
</dbReference>
<feature type="domain" description="GPI inositol-deacylase winged helix" evidence="4">
    <location>
        <begin position="640"/>
        <end position="716"/>
    </location>
</feature>
<dbReference type="Proteomes" id="UP000242814">
    <property type="component" value="Unassembled WGS sequence"/>
</dbReference>
<dbReference type="VEuPathDB" id="FungiDB:PABG_11348"/>
<organism evidence="6 7">
    <name type="scientific">Paracoccidioides brasiliensis</name>
    <dbReference type="NCBI Taxonomy" id="121759"/>
    <lineage>
        <taxon>Eukaryota</taxon>
        <taxon>Fungi</taxon>
        <taxon>Dikarya</taxon>
        <taxon>Ascomycota</taxon>
        <taxon>Pezizomycotina</taxon>
        <taxon>Eurotiomycetes</taxon>
        <taxon>Eurotiomycetidae</taxon>
        <taxon>Onygenales</taxon>
        <taxon>Ajellomycetaceae</taxon>
        <taxon>Paracoccidioides</taxon>
    </lineage>
</organism>
<feature type="domain" description="Nucleoside phosphorylase" evidence="3">
    <location>
        <begin position="15"/>
        <end position="280"/>
    </location>
</feature>
<gene>
    <name evidence="6" type="ORF">ACO22_03201</name>
</gene>
<feature type="repeat" description="ANK" evidence="2">
    <location>
        <begin position="1025"/>
        <end position="1059"/>
    </location>
</feature>
<feature type="domain" description="Nephrocystin 3-like N-terminal" evidence="5">
    <location>
        <begin position="353"/>
        <end position="525"/>
    </location>
</feature>
<dbReference type="Pfam" id="PF24883">
    <property type="entry name" value="NPHP3_N"/>
    <property type="match status" value="1"/>
</dbReference>
<feature type="repeat" description="ANK" evidence="2">
    <location>
        <begin position="1093"/>
        <end position="1125"/>
    </location>
</feature>
<feature type="repeat" description="ANK" evidence="2">
    <location>
        <begin position="853"/>
        <end position="873"/>
    </location>
</feature>
<dbReference type="SUPFAM" id="SSF48403">
    <property type="entry name" value="Ankyrin repeat"/>
    <property type="match status" value="1"/>
</dbReference>
<accession>A0A1D2JGJ0</accession>
<dbReference type="AlphaFoldDB" id="A0A1D2JGJ0"/>
<dbReference type="Pfam" id="PF12796">
    <property type="entry name" value="Ank_2"/>
    <property type="match status" value="3"/>
</dbReference>
<dbReference type="PROSITE" id="PS50297">
    <property type="entry name" value="ANK_REP_REGION"/>
    <property type="match status" value="6"/>
</dbReference>
<dbReference type="Pfam" id="PF01048">
    <property type="entry name" value="PNP_UDP_1"/>
    <property type="match status" value="1"/>
</dbReference>
<dbReference type="Gene3D" id="3.40.50.1580">
    <property type="entry name" value="Nucleoside phosphorylase domain"/>
    <property type="match status" value="1"/>
</dbReference>
<dbReference type="Pfam" id="PF13637">
    <property type="entry name" value="Ank_4"/>
    <property type="match status" value="1"/>
</dbReference>
<sequence>MLDERHPDLPTSQNDDNTYILGRICPHNVVILCLPSGIYGTTAATALVTQMRSSFGAIRFGLMVGIGGGVPCKGFDIRLGDIVVSKPTREFGGVIQYDYGKTVQDGRFERLELLNKPPPVLLTAVARLQAAHKLRPSQIPTILSEIADSNPFLSHILEHPGENVADLLFESDYEHCEALNTCHDCDSSRLVKRIPRDGQSPVIHYGLIASGNQVMKHGRTRDKLAQELGVLCFEMEAAGLMDVIPCLVIRGICDYSDFHKNKKWQEYAAAIAAAYARELLSVVHAVQVMYEPTVGSSNDIYHYKNKGLRDMKWSQSLTVRQERDQLHDWLFDRLSDYDHNKVHRRLCHKRLLGTTVWFLDHPDFQEWSTGNTVSSLWWSGKIGSGKTVIATSVIKNMKYRSSGPRSTIVFFYCENGHQESLQASYIVSSFIKQLCEHLRSMSQPLPKNIVQDINRFFGQKRTVPDFNDLESIFVHLFQYAHDTTYILDGFDALDETNCVRILKLLRSLFSDSSMRHGSKCMLLSREQIPGFTNISTLIPGIRQISTSSNVMQDIQTYIETTIADKTMFRKLTDDPTLIDGIKEVLLKESSGMFLWVYLQLEILWETCFTDAQIRLALKQLPKDLKETYHRCAERIITQVDIALRVLKWVSFATRPLSVEELREAVAFSPSDTSWDPEKLPQRDFIAGCCANLVVVDPIDGRVCFAHPSVKQYLEGDRGRFSEGYPVTAKLGEVECGEYCVAYLSFSDFALQLDKCKNGTVKVTVPSPASFIDEVLGGRSLRSRLRGLLGWAVKEQHEPLLLIALKSKEDLEAICDLPLINEKLPALHLASKLGYYAMVKLLLEVCNVNTLDAEGNTALHYAATKGHIGIVGIISFRKGSKLAIPSAAGHTPLWLAASNGFENIVSMLIRARPNDVEFKRANLHASLTPLAESAKNGHYAVVEVLLAYGASVDVKDLSGKTALSWAAVMGHEVVVKILLKHGADPDHRDQNFSTPLSYAAALAKRQEAIMKLLLEKSVDPDCEDISRRTPLAIAASSRKEPEAVVKLLLDRGARPCHKDVDGSSPLSRAAMSGHDRSVKLMLEGDFDCDEKDKGGRTPLAWASFHGHEKVVELLLTRGADPDNKDHNGRTPLSKAAKRGHVGVVKLLLESRINPLNYSKHHDEYTPLSYATRNGHVEVMKLLLEKGQYGCKKMPKQDVFCYASEEGLVLLVKILLGIGG</sequence>
<feature type="repeat" description="ANK" evidence="2">
    <location>
        <begin position="1126"/>
        <end position="1158"/>
    </location>
</feature>
<dbReference type="PROSITE" id="PS50088">
    <property type="entry name" value="ANK_REPEAT"/>
    <property type="match status" value="8"/>
</dbReference>
<feature type="repeat" description="ANK" evidence="2">
    <location>
        <begin position="924"/>
        <end position="956"/>
    </location>
</feature>
<evidence type="ECO:0000259" key="4">
    <source>
        <dbReference type="Pfam" id="PF22939"/>
    </source>
</evidence>
<reference evidence="6 7" key="1">
    <citation type="submission" date="2016-06" db="EMBL/GenBank/DDBJ databases">
        <authorList>
            <person name="Kjaerup R.B."/>
            <person name="Dalgaard T.S."/>
            <person name="Juul-Madsen H.R."/>
        </authorList>
    </citation>
    <scope>NUCLEOTIDE SEQUENCE [LARGE SCALE GENOMIC DNA]</scope>
    <source>
        <strain evidence="6 7">Pb300</strain>
    </source>
</reference>
<dbReference type="Pfam" id="PF22939">
    <property type="entry name" value="WHD_GPIID"/>
    <property type="match status" value="1"/>
</dbReference>
<dbReference type="VEuPathDB" id="FungiDB:PABG_11349"/>
<dbReference type="EMBL" id="LZYO01000107">
    <property type="protein sequence ID" value="ODH33978.1"/>
    <property type="molecule type" value="Genomic_DNA"/>
</dbReference>
<evidence type="ECO:0000256" key="2">
    <source>
        <dbReference type="PROSITE-ProRule" id="PRU00023"/>
    </source>
</evidence>
<protein>
    <submittedName>
        <fullName evidence="6">Uncharacterized protein</fullName>
    </submittedName>
</protein>
<keyword evidence="2" id="KW-0040">ANK repeat</keyword>
<dbReference type="PANTHER" id="PTHR46082:SF11">
    <property type="entry name" value="AAA+ ATPASE DOMAIN-CONTAINING PROTEIN-RELATED"/>
    <property type="match status" value="1"/>
</dbReference>
<proteinExistence type="predicted"/>
<evidence type="ECO:0000313" key="6">
    <source>
        <dbReference type="EMBL" id="ODH33978.1"/>
    </source>
</evidence>
<dbReference type="InterPro" id="IPR056884">
    <property type="entry name" value="NPHP3-like_N"/>
</dbReference>
<dbReference type="GO" id="GO:0009116">
    <property type="term" value="P:nucleoside metabolic process"/>
    <property type="evidence" value="ECO:0007669"/>
    <property type="project" value="InterPro"/>
</dbReference>
<dbReference type="SMART" id="SM00248">
    <property type="entry name" value="ANK"/>
    <property type="match status" value="11"/>
</dbReference>
<dbReference type="SUPFAM" id="SSF52540">
    <property type="entry name" value="P-loop containing nucleoside triphosphate hydrolases"/>
    <property type="match status" value="1"/>
</dbReference>
<dbReference type="InterPro" id="IPR053137">
    <property type="entry name" value="NLR-like"/>
</dbReference>
<feature type="repeat" description="ANK" evidence="2">
    <location>
        <begin position="1060"/>
        <end position="1092"/>
    </location>
</feature>
<dbReference type="VEuPathDB" id="FungiDB:PADG_11698"/>
<dbReference type="InterPro" id="IPR002110">
    <property type="entry name" value="Ankyrin_rpt"/>
</dbReference>
<feature type="repeat" description="ANK" evidence="2">
    <location>
        <begin position="957"/>
        <end position="989"/>
    </location>
</feature>
<evidence type="ECO:0000313" key="7">
    <source>
        <dbReference type="Proteomes" id="UP000242814"/>
    </source>
</evidence>
<dbReference type="InterPro" id="IPR054471">
    <property type="entry name" value="GPIID_WHD"/>
</dbReference>
<comment type="caution">
    <text evidence="6">The sequence shown here is derived from an EMBL/GenBank/DDBJ whole genome shotgun (WGS) entry which is preliminary data.</text>
</comment>
<dbReference type="Gene3D" id="3.40.50.300">
    <property type="entry name" value="P-loop containing nucleotide triphosphate hydrolases"/>
    <property type="match status" value="1"/>
</dbReference>
<name>A0A1D2JGJ0_PARBR</name>
<dbReference type="PANTHER" id="PTHR46082">
    <property type="entry name" value="ATP/GTP-BINDING PROTEIN-RELATED"/>
    <property type="match status" value="1"/>
</dbReference>
<dbReference type="SUPFAM" id="SSF53167">
    <property type="entry name" value="Purine and uridine phosphorylases"/>
    <property type="match status" value="1"/>
</dbReference>
<dbReference type="InterPro" id="IPR000845">
    <property type="entry name" value="Nucleoside_phosphorylase_d"/>
</dbReference>
<keyword evidence="1" id="KW-0677">Repeat</keyword>
<dbReference type="VEuPathDB" id="FungiDB:PADG_11697"/>
<evidence type="ECO:0000256" key="1">
    <source>
        <dbReference type="ARBA" id="ARBA00022737"/>
    </source>
</evidence>